<name>A0A3L7K2W7_9BACI</name>
<evidence type="ECO:0000256" key="1">
    <source>
        <dbReference type="SAM" id="SignalP"/>
    </source>
</evidence>
<dbReference type="RefSeq" id="WP_121679288.1">
    <property type="nucleotide sequence ID" value="NZ_RCVZ01000002.1"/>
</dbReference>
<proteinExistence type="predicted"/>
<reference evidence="2 3" key="1">
    <citation type="submission" date="2018-10" db="EMBL/GenBank/DDBJ databases">
        <title>Falsibacillus sp. genome draft.</title>
        <authorList>
            <person name="Shi S."/>
        </authorList>
    </citation>
    <scope>NUCLEOTIDE SEQUENCE [LARGE SCALE GENOMIC DNA]</scope>
    <source>
        <strain evidence="2 3">GY 10110</strain>
    </source>
</reference>
<dbReference type="Proteomes" id="UP000276770">
    <property type="component" value="Unassembled WGS sequence"/>
</dbReference>
<dbReference type="OrthoDB" id="2941987at2"/>
<comment type="caution">
    <text evidence="2">The sequence shown here is derived from an EMBL/GenBank/DDBJ whole genome shotgun (WGS) entry which is preliminary data.</text>
</comment>
<organism evidence="2 3">
    <name type="scientific">Falsibacillus albus</name>
    <dbReference type="NCBI Taxonomy" id="2478915"/>
    <lineage>
        <taxon>Bacteria</taxon>
        <taxon>Bacillati</taxon>
        <taxon>Bacillota</taxon>
        <taxon>Bacilli</taxon>
        <taxon>Bacillales</taxon>
        <taxon>Bacillaceae</taxon>
        <taxon>Falsibacillus</taxon>
    </lineage>
</organism>
<evidence type="ECO:0000313" key="3">
    <source>
        <dbReference type="Proteomes" id="UP000276770"/>
    </source>
</evidence>
<feature type="chain" id="PRO_5018043425" evidence="1">
    <location>
        <begin position="25"/>
        <end position="197"/>
    </location>
</feature>
<sequence length="197" mass="23086">MLKKRSLIILGTALMLTVPTMAFAAEDQPDSTPKSKLHDRVEKWKEHKGERHQNWMEHRQEHQQKLLDLVKEYSPDTLSKWTAAVNERNDLIDQLKDPATREKLKEYHKNQKDGLKDKGKNLTKEERKKLFQQKKTEWKAKREAHKQFRDQLKAAVDAKDKAKVAALLSKKYDQFVQTNKMIADKLEKAKSSTLNVQ</sequence>
<evidence type="ECO:0000313" key="2">
    <source>
        <dbReference type="EMBL" id="RLQ97338.1"/>
    </source>
</evidence>
<gene>
    <name evidence="2" type="ORF">D9X91_04095</name>
</gene>
<dbReference type="AlphaFoldDB" id="A0A3L7K2W7"/>
<protein>
    <submittedName>
        <fullName evidence="2">Uncharacterized protein</fullName>
    </submittedName>
</protein>
<accession>A0A3L7K2W7</accession>
<keyword evidence="3" id="KW-1185">Reference proteome</keyword>
<keyword evidence="1" id="KW-0732">Signal</keyword>
<feature type="signal peptide" evidence="1">
    <location>
        <begin position="1"/>
        <end position="24"/>
    </location>
</feature>
<dbReference type="EMBL" id="RCVZ01000002">
    <property type="protein sequence ID" value="RLQ97338.1"/>
    <property type="molecule type" value="Genomic_DNA"/>
</dbReference>